<evidence type="ECO:0000313" key="7">
    <source>
        <dbReference type="Proteomes" id="UP000078046"/>
    </source>
</evidence>
<dbReference type="GO" id="GO:0090734">
    <property type="term" value="C:site of DNA damage"/>
    <property type="evidence" value="ECO:0007669"/>
    <property type="project" value="TreeGrafter"/>
</dbReference>
<dbReference type="InterPro" id="IPR001841">
    <property type="entry name" value="Znf_RING"/>
</dbReference>
<dbReference type="GO" id="GO:0008270">
    <property type="term" value="F:zinc ion binding"/>
    <property type="evidence" value="ECO:0007669"/>
    <property type="project" value="UniProtKB-KW"/>
</dbReference>
<dbReference type="InterPro" id="IPR052639">
    <property type="entry name" value="TRAIP_ubiq-protein_ligase"/>
</dbReference>
<gene>
    <name evidence="6" type="ORF">A3Q56_00666</name>
</gene>
<dbReference type="GO" id="GO:0005634">
    <property type="term" value="C:nucleus"/>
    <property type="evidence" value="ECO:0007669"/>
    <property type="project" value="TreeGrafter"/>
</dbReference>
<dbReference type="Proteomes" id="UP000078046">
    <property type="component" value="Unassembled WGS sequence"/>
</dbReference>
<dbReference type="CDD" id="cd16448">
    <property type="entry name" value="RING-H2"/>
    <property type="match status" value="1"/>
</dbReference>
<dbReference type="Gene3D" id="3.30.40.10">
    <property type="entry name" value="Zinc/RING finger domain, C3HC4 (zinc finger)"/>
    <property type="match status" value="1"/>
</dbReference>
<keyword evidence="1 3" id="KW-0479">Metal-binding</keyword>
<dbReference type="PROSITE" id="PS50089">
    <property type="entry name" value="ZF_RING_2"/>
    <property type="match status" value="1"/>
</dbReference>
<dbReference type="OrthoDB" id="8062037at2759"/>
<dbReference type="GO" id="GO:0061630">
    <property type="term" value="F:ubiquitin protein ligase activity"/>
    <property type="evidence" value="ECO:0007669"/>
    <property type="project" value="TreeGrafter"/>
</dbReference>
<evidence type="ECO:0000256" key="4">
    <source>
        <dbReference type="SAM" id="MobiDB-lite"/>
    </source>
</evidence>
<dbReference type="Pfam" id="PF13639">
    <property type="entry name" value="zf-RING_2"/>
    <property type="match status" value="1"/>
</dbReference>
<dbReference type="GO" id="GO:0016567">
    <property type="term" value="P:protein ubiquitination"/>
    <property type="evidence" value="ECO:0007669"/>
    <property type="project" value="TreeGrafter"/>
</dbReference>
<evidence type="ECO:0000313" key="6">
    <source>
        <dbReference type="EMBL" id="OAF71506.1"/>
    </source>
</evidence>
<reference evidence="6 7" key="1">
    <citation type="submission" date="2016-04" db="EMBL/GenBank/DDBJ databases">
        <title>The genome of Intoshia linei affirms orthonectids as highly simplified spiralians.</title>
        <authorList>
            <person name="Mikhailov K.V."/>
            <person name="Slusarev G.S."/>
            <person name="Nikitin M.A."/>
            <person name="Logacheva M.D."/>
            <person name="Penin A."/>
            <person name="Aleoshin V."/>
            <person name="Panchin Y.V."/>
        </authorList>
    </citation>
    <scope>NUCLEOTIDE SEQUENCE [LARGE SCALE GENOMIC DNA]</scope>
    <source>
        <strain evidence="6">Intl2013</strain>
        <tissue evidence="6">Whole animal</tissue>
    </source>
</reference>
<dbReference type="PANTHER" id="PTHR46569">
    <property type="entry name" value="E3 UBIQUITIN-PROTEIN LIGASE TRAIP"/>
    <property type="match status" value="1"/>
</dbReference>
<dbReference type="SMART" id="SM00184">
    <property type="entry name" value="RING"/>
    <property type="match status" value="1"/>
</dbReference>
<dbReference type="AlphaFoldDB" id="A0A177BB83"/>
<keyword evidence="1 3" id="KW-0863">Zinc-finger</keyword>
<evidence type="ECO:0000259" key="5">
    <source>
        <dbReference type="PROSITE" id="PS50089"/>
    </source>
</evidence>
<dbReference type="PANTHER" id="PTHR46569:SF1">
    <property type="entry name" value="E3 UBIQUITIN-PROTEIN LIGASE RFWD3-RELATED"/>
    <property type="match status" value="1"/>
</dbReference>
<dbReference type="EMBL" id="LWCA01000045">
    <property type="protein sequence ID" value="OAF71506.1"/>
    <property type="molecule type" value="Genomic_DNA"/>
</dbReference>
<name>A0A177BB83_9BILA</name>
<feature type="domain" description="RING-type" evidence="5">
    <location>
        <begin position="5"/>
        <end position="57"/>
    </location>
</feature>
<protein>
    <recommendedName>
        <fullName evidence="5">RING-type domain-containing protein</fullName>
    </recommendedName>
</protein>
<accession>A0A177BB83</accession>
<proteinExistence type="predicted"/>
<dbReference type="GO" id="GO:0031297">
    <property type="term" value="P:replication fork processing"/>
    <property type="evidence" value="ECO:0007669"/>
    <property type="project" value="TreeGrafter"/>
</dbReference>
<organism evidence="6 7">
    <name type="scientific">Intoshia linei</name>
    <dbReference type="NCBI Taxonomy" id="1819745"/>
    <lineage>
        <taxon>Eukaryota</taxon>
        <taxon>Metazoa</taxon>
        <taxon>Spiralia</taxon>
        <taxon>Lophotrochozoa</taxon>
        <taxon>Mesozoa</taxon>
        <taxon>Orthonectida</taxon>
        <taxon>Rhopaluridae</taxon>
        <taxon>Intoshia</taxon>
    </lineage>
</organism>
<comment type="caution">
    <text evidence="6">The sequence shown here is derived from an EMBL/GenBank/DDBJ whole genome shotgun (WGS) entry which is preliminary data.</text>
</comment>
<keyword evidence="7" id="KW-1185">Reference proteome</keyword>
<dbReference type="InterPro" id="IPR013083">
    <property type="entry name" value="Znf_RING/FYVE/PHD"/>
</dbReference>
<evidence type="ECO:0000256" key="1">
    <source>
        <dbReference type="ARBA" id="ARBA00022771"/>
    </source>
</evidence>
<evidence type="ECO:0000256" key="2">
    <source>
        <dbReference type="ARBA" id="ARBA00022833"/>
    </source>
</evidence>
<feature type="region of interest" description="Disordered" evidence="4">
    <location>
        <begin position="404"/>
        <end position="429"/>
    </location>
</feature>
<sequence>MRNACIICCESFLRGDSDALTALSCGHVFHIKCADMWFMSQNHLGTYPKARTCPNCRTPVDTKRIIEKLYFEFADNTLFEKVTDNVDMNVSLKENEDIDEQPCSSDSLHENITQYSKKSSMKEFIENTTASIDSLVSRLKKSKLETLLYKQQLDIMKLKLDTYKGSGKLINCLQKDCLRLKRNNLAFTHIKRIMDENVDIDKVIDIMKKLGNMPTFIRAMHASFLNFKKETLQTHAENKRLREFHQKQLRKESLPNDTPIIKPDAEFKSYKSFSNVLTDVQHYLNKCGKKSNPILPDIKKQPTLTDYENNILSNQKPKYLFKKNSNIKRARLDQNSKPSFSGEPFSLDSSDLNIEINLQSPIHGPNIESKIIPCQYNTEDYTKSLYNDGIKDFYEKYLIDSNSYENDAPKPSTDKPLPLNEFNDNAATK</sequence>
<dbReference type="SUPFAM" id="SSF57850">
    <property type="entry name" value="RING/U-box"/>
    <property type="match status" value="1"/>
</dbReference>
<evidence type="ECO:0000256" key="3">
    <source>
        <dbReference type="PROSITE-ProRule" id="PRU00175"/>
    </source>
</evidence>
<keyword evidence="2" id="KW-0862">Zinc</keyword>